<evidence type="ECO:0000313" key="8">
    <source>
        <dbReference type="Proteomes" id="UP000323011"/>
    </source>
</evidence>
<dbReference type="Proteomes" id="UP000323011">
    <property type="component" value="Unassembled WGS sequence"/>
</dbReference>
<dbReference type="InterPro" id="IPR010989">
    <property type="entry name" value="SNARE"/>
</dbReference>
<dbReference type="GO" id="GO:0000139">
    <property type="term" value="C:Golgi membrane"/>
    <property type="evidence" value="ECO:0007669"/>
    <property type="project" value="UniProtKB-SubCell"/>
</dbReference>
<keyword evidence="5" id="KW-1133">Transmembrane helix</keyword>
<feature type="transmembrane region" description="Helical" evidence="5">
    <location>
        <begin position="234"/>
        <end position="253"/>
    </location>
</feature>
<dbReference type="SUPFAM" id="SSF47661">
    <property type="entry name" value="t-snare proteins"/>
    <property type="match status" value="1"/>
</dbReference>
<evidence type="ECO:0000256" key="3">
    <source>
        <dbReference type="ARBA" id="ARBA00023034"/>
    </source>
</evidence>
<keyword evidence="2" id="KW-0813">Transport</keyword>
<dbReference type="CDD" id="cd15841">
    <property type="entry name" value="SNARE_Qc"/>
    <property type="match status" value="1"/>
</dbReference>
<dbReference type="InterPro" id="IPR000727">
    <property type="entry name" value="T_SNARE_dom"/>
</dbReference>
<dbReference type="GO" id="GO:0015031">
    <property type="term" value="P:protein transport"/>
    <property type="evidence" value="ECO:0007669"/>
    <property type="project" value="UniProtKB-KW"/>
</dbReference>
<name>A0A5A8CLI9_CAFRO</name>
<protein>
    <recommendedName>
        <fullName evidence="6">t-SNARE coiled-coil homology domain-containing protein</fullName>
    </recommendedName>
</protein>
<feature type="domain" description="T-SNARE coiled-coil homology" evidence="6">
    <location>
        <begin position="164"/>
        <end position="226"/>
    </location>
</feature>
<keyword evidence="3" id="KW-0333">Golgi apparatus</keyword>
<dbReference type="InterPro" id="IPR015260">
    <property type="entry name" value="Syntaxin-6/10/61_N"/>
</dbReference>
<feature type="compositionally biased region" description="Basic and acidic residues" evidence="4">
    <location>
        <begin position="115"/>
        <end position="141"/>
    </location>
</feature>
<keyword evidence="5" id="KW-0472">Membrane</keyword>
<feature type="region of interest" description="Disordered" evidence="4">
    <location>
        <begin position="115"/>
        <end position="150"/>
    </location>
</feature>
<organism evidence="7 8">
    <name type="scientific">Cafeteria roenbergensis</name>
    <name type="common">Marine flagellate</name>
    <dbReference type="NCBI Taxonomy" id="33653"/>
    <lineage>
        <taxon>Eukaryota</taxon>
        <taxon>Sar</taxon>
        <taxon>Stramenopiles</taxon>
        <taxon>Bigyra</taxon>
        <taxon>Opalozoa</taxon>
        <taxon>Bicosoecida</taxon>
        <taxon>Cafeteriaceae</taxon>
        <taxon>Cafeteria</taxon>
    </lineage>
</organism>
<gene>
    <name evidence="7" type="ORF">FNF29_03204</name>
</gene>
<dbReference type="Gene3D" id="1.20.5.110">
    <property type="match status" value="1"/>
</dbReference>
<evidence type="ECO:0000256" key="2">
    <source>
        <dbReference type="ARBA" id="ARBA00022927"/>
    </source>
</evidence>
<dbReference type="Pfam" id="PF09177">
    <property type="entry name" value="STX6_10_61_N"/>
    <property type="match status" value="1"/>
</dbReference>
<comment type="subcellular location">
    <subcellularLocation>
        <location evidence="1">Golgi apparatus membrane</location>
        <topology evidence="1">Single-pass type IV membrane protein</topology>
    </subcellularLocation>
</comment>
<keyword evidence="5" id="KW-0812">Transmembrane</keyword>
<proteinExistence type="predicted"/>
<dbReference type="PROSITE" id="PS50192">
    <property type="entry name" value="T_SNARE"/>
    <property type="match status" value="1"/>
</dbReference>
<dbReference type="GO" id="GO:0048193">
    <property type="term" value="P:Golgi vesicle transport"/>
    <property type="evidence" value="ECO:0007669"/>
    <property type="project" value="InterPro"/>
</dbReference>
<dbReference type="SUPFAM" id="SSF58038">
    <property type="entry name" value="SNARE fusion complex"/>
    <property type="match status" value="1"/>
</dbReference>
<keyword evidence="8" id="KW-1185">Reference proteome</keyword>
<dbReference type="Gene3D" id="1.20.58.90">
    <property type="match status" value="1"/>
</dbReference>
<evidence type="ECO:0000256" key="4">
    <source>
        <dbReference type="SAM" id="MobiDB-lite"/>
    </source>
</evidence>
<sequence length="254" mass="28618">MASTPLMSRADPFLLVSDTLTGNLESLHTSLEEWRHLLTTTDTATSGEFQEKERELRTGVLKARKMIVELDKVVNQLEAKRGQHADVDSAELARRRETLSRHEASVVAIEKALESRQARDKRAKDRDTAERNRRKKEREAEAAAETAAARAHGDFLGQHQSMQQLERERQDEQIDRIDGILETTHQRAILIGQELKHQHTALEDMHGEMTEARTGIEGATARIQALLKTKDNRMICLIIVLIVILVVLGVVALS</sequence>
<evidence type="ECO:0000256" key="1">
    <source>
        <dbReference type="ARBA" id="ARBA00004409"/>
    </source>
</evidence>
<comment type="caution">
    <text evidence="7">The sequence shown here is derived from an EMBL/GenBank/DDBJ whole genome shotgun (WGS) entry which is preliminary data.</text>
</comment>
<dbReference type="OMA" id="ERASDCC"/>
<evidence type="ECO:0000256" key="5">
    <source>
        <dbReference type="SAM" id="Phobius"/>
    </source>
</evidence>
<dbReference type="AlphaFoldDB" id="A0A5A8CLI9"/>
<dbReference type="EMBL" id="VLTN01000016">
    <property type="protein sequence ID" value="KAA0153387.1"/>
    <property type="molecule type" value="Genomic_DNA"/>
</dbReference>
<evidence type="ECO:0000313" key="7">
    <source>
        <dbReference type="EMBL" id="KAA0153387.1"/>
    </source>
</evidence>
<evidence type="ECO:0000259" key="6">
    <source>
        <dbReference type="PROSITE" id="PS50192"/>
    </source>
</evidence>
<keyword evidence="2" id="KW-0653">Protein transport</keyword>
<reference evidence="7 8" key="1">
    <citation type="submission" date="2019-07" db="EMBL/GenBank/DDBJ databases">
        <title>Genomes of Cafeteria roenbergensis.</title>
        <authorList>
            <person name="Fischer M.G."/>
            <person name="Hackl T."/>
            <person name="Roman M."/>
        </authorList>
    </citation>
    <scope>NUCLEOTIDE SEQUENCE [LARGE SCALE GENOMIC DNA]</scope>
    <source>
        <strain evidence="7 8">BVI</strain>
    </source>
</reference>
<accession>A0A5A8CLI9</accession>